<dbReference type="Proteomes" id="UP000324585">
    <property type="component" value="Unassembled WGS sequence"/>
</dbReference>
<dbReference type="EMBL" id="VRMN01000011">
    <property type="protein sequence ID" value="KAA8491974.1"/>
    <property type="molecule type" value="Genomic_DNA"/>
</dbReference>
<keyword evidence="2" id="KW-1185">Reference proteome</keyword>
<proteinExistence type="predicted"/>
<protein>
    <submittedName>
        <fullName evidence="1">Uncharacterized protein</fullName>
    </submittedName>
</protein>
<gene>
    <name evidence="1" type="ORF">FVE85_8456</name>
</gene>
<name>A0A5J4YMR9_PORPP</name>
<reference evidence="2" key="1">
    <citation type="journal article" date="2019" name="Nat. Commun.">
        <title>Expansion of phycobilisome linker gene families in mesophilic red algae.</title>
        <authorList>
            <person name="Lee J."/>
            <person name="Kim D."/>
            <person name="Bhattacharya D."/>
            <person name="Yoon H.S."/>
        </authorList>
    </citation>
    <scope>NUCLEOTIDE SEQUENCE [LARGE SCALE GENOMIC DNA]</scope>
    <source>
        <strain evidence="2">CCMP 1328</strain>
    </source>
</reference>
<sequence length="389" mass="42904">MDWVSNGLASLRDLRKGGGGGGAAASAGDGVDAVFVRFSATNIWEYSVKARKRLPVGSLVRVFDPSNDSIIYESDIQTSPCPQFRKMCEVRLSGGRVNIDELAVGFYYVDMKKYHKIPLTSRGIKNLLGEEPGLHLVVAEKIPIASIRRQGTYEMGQLIGKPESAELAEKLDWKEAVLCIHMEPDLSQEFSKTHPEGKAHGIVVCHPFVKFQDEDDEEYPVTLEVYRKLLNHPHERSVLVGATKPGGITSQATGEAEGLNMYEALHLDYREWSQCDPTKRVQIYLLCYVPPSKLRKSVEKAKSKASLLSSSPNISNDAAAVRKVLLGYTDISIAELRGALRSTDKPFSLSKSITSEVLGSLREKGAYNIHTPESVGMGPYSVAYAMHFK</sequence>
<evidence type="ECO:0000313" key="2">
    <source>
        <dbReference type="Proteomes" id="UP000324585"/>
    </source>
</evidence>
<comment type="caution">
    <text evidence="1">The sequence shown here is derived from an EMBL/GenBank/DDBJ whole genome shotgun (WGS) entry which is preliminary data.</text>
</comment>
<evidence type="ECO:0000313" key="1">
    <source>
        <dbReference type="EMBL" id="KAA8491974.1"/>
    </source>
</evidence>
<organism evidence="1 2">
    <name type="scientific">Porphyridium purpureum</name>
    <name type="common">Red alga</name>
    <name type="synonym">Porphyridium cruentum</name>
    <dbReference type="NCBI Taxonomy" id="35688"/>
    <lineage>
        <taxon>Eukaryota</taxon>
        <taxon>Rhodophyta</taxon>
        <taxon>Bangiophyceae</taxon>
        <taxon>Porphyridiales</taxon>
        <taxon>Porphyridiaceae</taxon>
        <taxon>Porphyridium</taxon>
    </lineage>
</organism>
<dbReference type="AlphaFoldDB" id="A0A5J4YMR9"/>
<accession>A0A5J4YMR9</accession>